<dbReference type="Gene3D" id="1.20.1440.60">
    <property type="entry name" value="23S rRNA-intervening sequence"/>
    <property type="match status" value="1"/>
</dbReference>
<proteinExistence type="predicted"/>
<organism evidence="1 2">
    <name type="scientific">Candidatus Jorgensenbacteria bacterium CG11_big_fil_rev_8_21_14_0_20_38_23</name>
    <dbReference type="NCBI Taxonomy" id="1974594"/>
    <lineage>
        <taxon>Bacteria</taxon>
        <taxon>Candidatus Joergenseniibacteriota</taxon>
    </lineage>
</organism>
<dbReference type="Proteomes" id="UP000228867">
    <property type="component" value="Unassembled WGS sequence"/>
</dbReference>
<reference evidence="1 2" key="1">
    <citation type="submission" date="2017-09" db="EMBL/GenBank/DDBJ databases">
        <title>Depth-based differentiation of microbial function through sediment-hosted aquifers and enrichment of novel symbionts in the deep terrestrial subsurface.</title>
        <authorList>
            <person name="Probst A.J."/>
            <person name="Ladd B."/>
            <person name="Jarett J.K."/>
            <person name="Geller-Mcgrath D.E."/>
            <person name="Sieber C.M."/>
            <person name="Emerson J.B."/>
            <person name="Anantharaman K."/>
            <person name="Thomas B.C."/>
            <person name="Malmstrom R."/>
            <person name="Stieglmeier M."/>
            <person name="Klingl A."/>
            <person name="Woyke T."/>
            <person name="Ryan C.M."/>
            <person name="Banfield J.F."/>
        </authorList>
    </citation>
    <scope>NUCLEOTIDE SEQUENCE [LARGE SCALE GENOMIC DNA]</scope>
    <source>
        <strain evidence="1">CG11_big_fil_rev_8_21_14_0_20_38_23</strain>
    </source>
</reference>
<name>A0A2H0NBF5_9BACT</name>
<dbReference type="InterPro" id="IPR036583">
    <property type="entry name" value="23S_rRNA_IVS_sf"/>
</dbReference>
<gene>
    <name evidence="1" type="ORF">COV54_03115</name>
</gene>
<dbReference type="AlphaFoldDB" id="A0A2H0NBF5"/>
<evidence type="ECO:0000313" key="1">
    <source>
        <dbReference type="EMBL" id="PIR06217.1"/>
    </source>
</evidence>
<dbReference type="SUPFAM" id="SSF158446">
    <property type="entry name" value="IVS-encoded protein-like"/>
    <property type="match status" value="1"/>
</dbReference>
<evidence type="ECO:0008006" key="3">
    <source>
        <dbReference type="Google" id="ProtNLM"/>
    </source>
</evidence>
<protein>
    <recommendedName>
        <fullName evidence="3">Four helix bundle protein</fullName>
    </recommendedName>
</protein>
<accession>A0A2H0NBF5</accession>
<dbReference type="NCBIfam" id="TIGR02436">
    <property type="entry name" value="four helix bundle protein"/>
    <property type="match status" value="1"/>
</dbReference>
<dbReference type="EMBL" id="PCWR01000062">
    <property type="protein sequence ID" value="PIR06217.1"/>
    <property type="molecule type" value="Genomic_DNA"/>
</dbReference>
<evidence type="ECO:0000313" key="2">
    <source>
        <dbReference type="Proteomes" id="UP000228867"/>
    </source>
</evidence>
<sequence>MVDRKNLKREFKLRIYRYVIRLLKFLVKLPNEPVTREIKSQLTRSGTSIGANYFEAEGAVLKKTTRIISPSP</sequence>
<comment type="caution">
    <text evidence="1">The sequence shown here is derived from an EMBL/GenBank/DDBJ whole genome shotgun (WGS) entry which is preliminary data.</text>
</comment>
<dbReference type="InterPro" id="IPR012657">
    <property type="entry name" value="23S_rRNA-intervening_sequence"/>
</dbReference>